<feature type="chain" id="PRO_5007494404" description="Lipoprotein" evidence="1">
    <location>
        <begin position="17"/>
        <end position="187"/>
    </location>
</feature>
<dbReference type="PATRIC" id="fig|1727163.4.peg.637"/>
<reference evidence="3" key="1">
    <citation type="submission" date="2015-09" db="EMBL/GenBank/DDBJ databases">
        <title>Complete sequence of Algoriphagus sp. M8-2.</title>
        <authorList>
            <person name="Shintani M."/>
        </authorList>
    </citation>
    <scope>NUCLEOTIDE SEQUENCE [LARGE SCALE GENOMIC DNA]</scope>
    <source>
        <strain evidence="3">M8-2</strain>
    </source>
</reference>
<reference evidence="2 3" key="2">
    <citation type="journal article" date="2016" name="Genome Announc.">
        <title>Complete Genome Sequence of Algoriphagus sp. Strain M8-2, Isolated from a Brackish Lake.</title>
        <authorList>
            <person name="Muraguchi Y."/>
            <person name="Kushimoto K."/>
            <person name="Ohtsubo Y."/>
            <person name="Suzuki T."/>
            <person name="Dohra H."/>
            <person name="Kimbara K."/>
            <person name="Shintani M."/>
        </authorList>
    </citation>
    <scope>NUCLEOTIDE SEQUENCE [LARGE SCALE GENOMIC DNA]</scope>
    <source>
        <strain evidence="2 3">M8-2</strain>
    </source>
</reference>
<evidence type="ECO:0008006" key="4">
    <source>
        <dbReference type="Google" id="ProtNLM"/>
    </source>
</evidence>
<organism evidence="2 3">
    <name type="scientific">Algoriphagus sanaruensis</name>
    <dbReference type="NCBI Taxonomy" id="1727163"/>
    <lineage>
        <taxon>Bacteria</taxon>
        <taxon>Pseudomonadati</taxon>
        <taxon>Bacteroidota</taxon>
        <taxon>Cytophagia</taxon>
        <taxon>Cytophagales</taxon>
        <taxon>Cyclobacteriaceae</taxon>
        <taxon>Algoriphagus</taxon>
    </lineage>
</organism>
<dbReference type="RefSeq" id="WP_067543640.1">
    <property type="nucleotide sequence ID" value="NZ_CP012836.1"/>
</dbReference>
<evidence type="ECO:0000313" key="2">
    <source>
        <dbReference type="EMBL" id="AMQ55364.1"/>
    </source>
</evidence>
<evidence type="ECO:0000313" key="3">
    <source>
        <dbReference type="Proteomes" id="UP000073816"/>
    </source>
</evidence>
<dbReference type="KEGG" id="alm:AO498_03075"/>
<name>A0A142EJQ9_9BACT</name>
<feature type="signal peptide" evidence="1">
    <location>
        <begin position="1"/>
        <end position="16"/>
    </location>
</feature>
<gene>
    <name evidence="2" type="ORF">AO498_03075</name>
</gene>
<dbReference type="STRING" id="1727163.AO498_03075"/>
<sequence>MMKLKTFLLFGLLVFAALSCGPKESGVGLEKLPYFDLKSFVNLQAQRLNEKSVLKSSRINGEEETAEQVYSEQDWKEEFDAFIQADINTPSLALSYSTEVFHDNLIHRLLPDEKGKVKEIKVRYVRDLPVEVSFKLQESNLFFSATTFGSIFINQQTQLVDHYSIETTQKVMFLKPTNIKIQGVVRQ</sequence>
<accession>A0A142EJQ9</accession>
<keyword evidence="3" id="KW-1185">Reference proteome</keyword>
<dbReference type="Proteomes" id="UP000073816">
    <property type="component" value="Chromosome"/>
</dbReference>
<protein>
    <recommendedName>
        <fullName evidence="4">Lipoprotein</fullName>
    </recommendedName>
</protein>
<dbReference type="PROSITE" id="PS51257">
    <property type="entry name" value="PROKAR_LIPOPROTEIN"/>
    <property type="match status" value="1"/>
</dbReference>
<dbReference type="AlphaFoldDB" id="A0A142EJQ9"/>
<evidence type="ECO:0000256" key="1">
    <source>
        <dbReference type="SAM" id="SignalP"/>
    </source>
</evidence>
<keyword evidence="1" id="KW-0732">Signal</keyword>
<dbReference type="OrthoDB" id="794757at2"/>
<dbReference type="EMBL" id="CP012836">
    <property type="protein sequence ID" value="AMQ55364.1"/>
    <property type="molecule type" value="Genomic_DNA"/>
</dbReference>
<proteinExistence type="predicted"/>